<evidence type="ECO:0000256" key="8">
    <source>
        <dbReference type="ARBA" id="ARBA00022989"/>
    </source>
</evidence>
<keyword evidence="11" id="KW-0407">Ion channel</keyword>
<name>A0A9X0CDE4_9CNID</name>
<reference evidence="14" key="1">
    <citation type="submission" date="2023-01" db="EMBL/GenBank/DDBJ databases">
        <title>Genome assembly of the deep-sea coral Lophelia pertusa.</title>
        <authorList>
            <person name="Herrera S."/>
            <person name="Cordes E."/>
        </authorList>
    </citation>
    <scope>NUCLEOTIDE SEQUENCE</scope>
    <source>
        <strain evidence="14">USNM1676648</strain>
        <tissue evidence="14">Polyp</tissue>
    </source>
</reference>
<dbReference type="PANTHER" id="PTHR45628">
    <property type="entry name" value="VOLTAGE-DEPENDENT CALCIUM CHANNEL TYPE A SUBUNIT ALPHA-1"/>
    <property type="match status" value="1"/>
</dbReference>
<keyword evidence="10" id="KW-0472">Membrane</keyword>
<feature type="region of interest" description="Disordered" evidence="12">
    <location>
        <begin position="105"/>
        <end position="158"/>
    </location>
</feature>
<accession>A0A9X0CDE4</accession>
<evidence type="ECO:0000259" key="13">
    <source>
        <dbReference type="Pfam" id="PF00520"/>
    </source>
</evidence>
<dbReference type="PANTHER" id="PTHR45628:SF1">
    <property type="entry name" value="VOLTAGE-DEPENDENT CALCIUM CHANNEL TYPE D SUBUNIT ALPHA-1"/>
    <property type="match status" value="1"/>
</dbReference>
<dbReference type="InterPro" id="IPR005821">
    <property type="entry name" value="Ion_trans_dom"/>
</dbReference>
<evidence type="ECO:0000313" key="15">
    <source>
        <dbReference type="Proteomes" id="UP001163046"/>
    </source>
</evidence>
<dbReference type="InterPro" id="IPR050599">
    <property type="entry name" value="VDCC_alpha-1_subunit"/>
</dbReference>
<keyword evidence="7" id="KW-0851">Voltage-gated channel</keyword>
<evidence type="ECO:0000256" key="2">
    <source>
        <dbReference type="ARBA" id="ARBA00022448"/>
    </source>
</evidence>
<keyword evidence="8" id="KW-1133">Transmembrane helix</keyword>
<keyword evidence="4" id="KW-0107">Calcium channel</keyword>
<feature type="non-terminal residue" evidence="14">
    <location>
        <position position="158"/>
    </location>
</feature>
<dbReference type="AlphaFoldDB" id="A0A9X0CDE4"/>
<evidence type="ECO:0000256" key="6">
    <source>
        <dbReference type="ARBA" id="ARBA00022837"/>
    </source>
</evidence>
<evidence type="ECO:0000256" key="1">
    <source>
        <dbReference type="ARBA" id="ARBA00004141"/>
    </source>
</evidence>
<dbReference type="Proteomes" id="UP001163046">
    <property type="component" value="Unassembled WGS sequence"/>
</dbReference>
<feature type="compositionally biased region" description="Acidic residues" evidence="12">
    <location>
        <begin position="105"/>
        <end position="115"/>
    </location>
</feature>
<feature type="domain" description="Ion transport" evidence="13">
    <location>
        <begin position="28"/>
        <end position="67"/>
    </location>
</feature>
<proteinExistence type="predicted"/>
<evidence type="ECO:0000256" key="7">
    <source>
        <dbReference type="ARBA" id="ARBA00022882"/>
    </source>
</evidence>
<dbReference type="Gene3D" id="6.10.250.2500">
    <property type="match status" value="1"/>
</dbReference>
<comment type="subcellular location">
    <subcellularLocation>
        <location evidence="1">Membrane</location>
        <topology evidence="1">Multi-pass membrane protein</topology>
    </subcellularLocation>
</comment>
<keyword evidence="5" id="KW-0812">Transmembrane</keyword>
<keyword evidence="9" id="KW-0406">Ion transport</keyword>
<evidence type="ECO:0000256" key="10">
    <source>
        <dbReference type="ARBA" id="ARBA00023136"/>
    </source>
</evidence>
<evidence type="ECO:0000256" key="11">
    <source>
        <dbReference type="ARBA" id="ARBA00023303"/>
    </source>
</evidence>
<keyword evidence="6" id="KW-0106">Calcium</keyword>
<gene>
    <name evidence="14" type="ORF">OS493_028315</name>
</gene>
<dbReference type="GO" id="GO:0005891">
    <property type="term" value="C:voltage-gated calcium channel complex"/>
    <property type="evidence" value="ECO:0007669"/>
    <property type="project" value="TreeGrafter"/>
</dbReference>
<evidence type="ECO:0000313" key="14">
    <source>
        <dbReference type="EMBL" id="KAJ7326059.1"/>
    </source>
</evidence>
<keyword evidence="3" id="KW-0109">Calcium transport</keyword>
<feature type="non-terminal residue" evidence="14">
    <location>
        <position position="1"/>
    </location>
</feature>
<evidence type="ECO:0000256" key="4">
    <source>
        <dbReference type="ARBA" id="ARBA00022673"/>
    </source>
</evidence>
<comment type="caution">
    <text evidence="14">The sequence shown here is derived from an EMBL/GenBank/DDBJ whole genome shotgun (WGS) entry which is preliminary data.</text>
</comment>
<dbReference type="GO" id="GO:0008331">
    <property type="term" value="F:high voltage-gated calcium channel activity"/>
    <property type="evidence" value="ECO:0007669"/>
    <property type="project" value="TreeGrafter"/>
</dbReference>
<sequence length="158" mass="17713">AESFEEPHPCSSGSSGFHCDASAGQVCEGGWKGPNHGITNFDNIGLACMTVFQCITLEGWTDVLYMRICQRKGKSTKSGEFQKFREKQQVEDAYNGYLDWITQAEDIEGDSESESGDGSKSSRKTSRHSRAEDIEMIDRNERQDNATQDVHHGWCHNE</sequence>
<protein>
    <recommendedName>
        <fullName evidence="13">Ion transport domain-containing protein</fullName>
    </recommendedName>
</protein>
<keyword evidence="2" id="KW-0813">Transport</keyword>
<evidence type="ECO:0000256" key="3">
    <source>
        <dbReference type="ARBA" id="ARBA00022568"/>
    </source>
</evidence>
<evidence type="ECO:0000256" key="5">
    <source>
        <dbReference type="ARBA" id="ARBA00022692"/>
    </source>
</evidence>
<keyword evidence="15" id="KW-1185">Reference proteome</keyword>
<dbReference type="Pfam" id="PF00520">
    <property type="entry name" value="Ion_trans"/>
    <property type="match status" value="1"/>
</dbReference>
<evidence type="ECO:0000256" key="12">
    <source>
        <dbReference type="SAM" id="MobiDB-lite"/>
    </source>
</evidence>
<feature type="compositionally biased region" description="Basic and acidic residues" evidence="12">
    <location>
        <begin position="129"/>
        <end position="158"/>
    </location>
</feature>
<dbReference type="GO" id="GO:0098703">
    <property type="term" value="P:calcium ion import across plasma membrane"/>
    <property type="evidence" value="ECO:0007669"/>
    <property type="project" value="TreeGrafter"/>
</dbReference>
<dbReference type="OrthoDB" id="431720at2759"/>
<organism evidence="14 15">
    <name type="scientific">Desmophyllum pertusum</name>
    <dbReference type="NCBI Taxonomy" id="174260"/>
    <lineage>
        <taxon>Eukaryota</taxon>
        <taxon>Metazoa</taxon>
        <taxon>Cnidaria</taxon>
        <taxon>Anthozoa</taxon>
        <taxon>Hexacorallia</taxon>
        <taxon>Scleractinia</taxon>
        <taxon>Caryophylliina</taxon>
        <taxon>Caryophylliidae</taxon>
        <taxon>Desmophyllum</taxon>
    </lineage>
</organism>
<evidence type="ECO:0000256" key="9">
    <source>
        <dbReference type="ARBA" id="ARBA00023065"/>
    </source>
</evidence>
<dbReference type="EMBL" id="MU827804">
    <property type="protein sequence ID" value="KAJ7326059.1"/>
    <property type="molecule type" value="Genomic_DNA"/>
</dbReference>